<dbReference type="GeneID" id="85495946"/>
<feature type="region of interest" description="Disordered" evidence="1">
    <location>
        <begin position="1"/>
        <end position="51"/>
    </location>
</feature>
<dbReference type="EMBL" id="AP028215">
    <property type="protein sequence ID" value="BEI92076.1"/>
    <property type="molecule type" value="Genomic_DNA"/>
</dbReference>
<dbReference type="KEGG" id="ccac:CcaHIS019_0408960"/>
<reference evidence="2" key="1">
    <citation type="journal article" date="2023" name="BMC Genomics">
        <title>Chromosome-level genome assemblies of Cutaneotrichosporon spp. (Trichosporonales, Basidiomycota) reveal imbalanced evolution between nucleotide sequences and chromosome synteny.</title>
        <authorList>
            <person name="Kobayashi Y."/>
            <person name="Kayamori A."/>
            <person name="Aoki K."/>
            <person name="Shiwa Y."/>
            <person name="Matsutani M."/>
            <person name="Fujita N."/>
            <person name="Sugita T."/>
            <person name="Iwasaki W."/>
            <person name="Tanaka N."/>
            <person name="Takashima M."/>
        </authorList>
    </citation>
    <scope>NUCLEOTIDE SEQUENCE</scope>
    <source>
        <strain evidence="2">HIS019</strain>
    </source>
</reference>
<gene>
    <name evidence="2" type="ORF">CcaverHIS019_0408960</name>
</gene>
<accession>A0AA48L4Z8</accession>
<proteinExistence type="predicted"/>
<dbReference type="RefSeq" id="XP_060457341.1">
    <property type="nucleotide sequence ID" value="XM_060600781.1"/>
</dbReference>
<evidence type="ECO:0000313" key="3">
    <source>
        <dbReference type="Proteomes" id="UP001233271"/>
    </source>
</evidence>
<dbReference type="Proteomes" id="UP001233271">
    <property type="component" value="Chromosome 4"/>
</dbReference>
<protein>
    <submittedName>
        <fullName evidence="2">Uncharacterized protein</fullName>
    </submittedName>
</protein>
<evidence type="ECO:0000313" key="2">
    <source>
        <dbReference type="EMBL" id="BEI92076.1"/>
    </source>
</evidence>
<keyword evidence="3" id="KW-1185">Reference proteome</keyword>
<feature type="compositionally biased region" description="Low complexity" evidence="1">
    <location>
        <begin position="35"/>
        <end position="50"/>
    </location>
</feature>
<dbReference type="AlphaFoldDB" id="A0AA48L4Z8"/>
<evidence type="ECO:0000256" key="1">
    <source>
        <dbReference type="SAM" id="MobiDB-lite"/>
    </source>
</evidence>
<sequence length="115" mass="12028">MVKHQLPESPDPSGNSPSASPSPSPPPPKKSRGNKGAPKAKGPTKAGIKPKIWDTAQTITLLEAVFDAASKTIDKEALATQLGVSKQSVGDQLVKNRNNLRKLAIDLVRAKKGGA</sequence>
<organism evidence="2 3">
    <name type="scientific">Cutaneotrichosporon cavernicola</name>
    <dbReference type="NCBI Taxonomy" id="279322"/>
    <lineage>
        <taxon>Eukaryota</taxon>
        <taxon>Fungi</taxon>
        <taxon>Dikarya</taxon>
        <taxon>Basidiomycota</taxon>
        <taxon>Agaricomycotina</taxon>
        <taxon>Tremellomycetes</taxon>
        <taxon>Trichosporonales</taxon>
        <taxon>Trichosporonaceae</taxon>
        <taxon>Cutaneotrichosporon</taxon>
    </lineage>
</organism>
<name>A0AA48L4Z8_9TREE</name>